<dbReference type="Proteomes" id="UP001148313">
    <property type="component" value="Unassembled WGS sequence"/>
</dbReference>
<sequence>MAAAPMQIPIRVSANIPNATRADIAAREFTLICDEPPERHGNNEGMLPLEAFLAGYVACSNVIMNMIAAELKISFSGMTLKAVGYLDPRGYTGTEKLAAPFVRLRLTISGRVGGHTERLDDLKSQLRWRCPAAATFISAGTEVEEIWELVEA</sequence>
<proteinExistence type="predicted"/>
<dbReference type="InterPro" id="IPR036102">
    <property type="entry name" value="OsmC/Ohrsf"/>
</dbReference>
<accession>A0ABT4VW62</accession>
<protein>
    <submittedName>
        <fullName evidence="1">OsmC family protein</fullName>
    </submittedName>
</protein>
<comment type="caution">
    <text evidence="1">The sequence shown here is derived from an EMBL/GenBank/DDBJ whole genome shotgun (WGS) entry which is preliminary data.</text>
</comment>
<dbReference type="Gene3D" id="3.30.300.20">
    <property type="match status" value="1"/>
</dbReference>
<dbReference type="InterPro" id="IPR015946">
    <property type="entry name" value="KH_dom-like_a/b"/>
</dbReference>
<dbReference type="PANTHER" id="PTHR35368:SF1">
    <property type="entry name" value="HYDROPEROXIDE REDUCTASE"/>
    <property type="match status" value="1"/>
</dbReference>
<dbReference type="SUPFAM" id="SSF82784">
    <property type="entry name" value="OsmC-like"/>
    <property type="match status" value="1"/>
</dbReference>
<dbReference type="InterPro" id="IPR052924">
    <property type="entry name" value="OsmC/Ohr_hydroprdx_reductase"/>
</dbReference>
<dbReference type="InterPro" id="IPR003718">
    <property type="entry name" value="OsmC/Ohr_fam"/>
</dbReference>
<reference evidence="1" key="1">
    <citation type="submission" date="2022-11" db="EMBL/GenBank/DDBJ databases">
        <title>Hoeflea poritis sp. nov., isolated from scleractinian coral Porites lutea.</title>
        <authorList>
            <person name="Zhang G."/>
            <person name="Wei Q."/>
            <person name="Cai L."/>
        </authorList>
    </citation>
    <scope>NUCLEOTIDE SEQUENCE</scope>
    <source>
        <strain evidence="1">E7-10</strain>
    </source>
</reference>
<organism evidence="1 2">
    <name type="scientific">Hoeflea poritis</name>
    <dbReference type="NCBI Taxonomy" id="2993659"/>
    <lineage>
        <taxon>Bacteria</taxon>
        <taxon>Pseudomonadati</taxon>
        <taxon>Pseudomonadota</taxon>
        <taxon>Alphaproteobacteria</taxon>
        <taxon>Hyphomicrobiales</taxon>
        <taxon>Rhizobiaceae</taxon>
        <taxon>Hoeflea</taxon>
    </lineage>
</organism>
<dbReference type="Pfam" id="PF02566">
    <property type="entry name" value="OsmC"/>
    <property type="match status" value="1"/>
</dbReference>
<dbReference type="EMBL" id="JAPJZH010000023">
    <property type="protein sequence ID" value="MDA4848445.1"/>
    <property type="molecule type" value="Genomic_DNA"/>
</dbReference>
<keyword evidence="2" id="KW-1185">Reference proteome</keyword>
<dbReference type="PANTHER" id="PTHR35368">
    <property type="entry name" value="HYDROPEROXIDE REDUCTASE"/>
    <property type="match status" value="1"/>
</dbReference>
<name>A0ABT4VW62_9HYPH</name>
<evidence type="ECO:0000313" key="1">
    <source>
        <dbReference type="EMBL" id="MDA4848445.1"/>
    </source>
</evidence>
<gene>
    <name evidence="1" type="ORF">OOZ53_24010</name>
</gene>
<evidence type="ECO:0000313" key="2">
    <source>
        <dbReference type="Proteomes" id="UP001148313"/>
    </source>
</evidence>